<feature type="domain" description="Metallo-beta-lactamase" evidence="8">
    <location>
        <begin position="11"/>
        <end position="166"/>
    </location>
</feature>
<evidence type="ECO:0000256" key="3">
    <source>
        <dbReference type="ARBA" id="ARBA00006759"/>
    </source>
</evidence>
<comment type="cofactor">
    <cofactor evidence="7">
        <name>Zn(2+)</name>
        <dbReference type="ChEBI" id="CHEBI:29105"/>
    </cofactor>
    <text evidence="7">Binds 2 Zn(2+) ions per subunit.</text>
</comment>
<organism evidence="9 10">
    <name type="scientific">Dokdonella immobilis</name>
    <dbReference type="NCBI Taxonomy" id="578942"/>
    <lineage>
        <taxon>Bacteria</taxon>
        <taxon>Pseudomonadati</taxon>
        <taxon>Pseudomonadota</taxon>
        <taxon>Gammaproteobacteria</taxon>
        <taxon>Lysobacterales</taxon>
        <taxon>Rhodanobacteraceae</taxon>
        <taxon>Dokdonella</taxon>
    </lineage>
</organism>
<evidence type="ECO:0000256" key="4">
    <source>
        <dbReference type="ARBA" id="ARBA00022723"/>
    </source>
</evidence>
<keyword evidence="4 7" id="KW-0479">Metal-binding</keyword>
<dbReference type="NCBIfam" id="TIGR03413">
    <property type="entry name" value="GSH_gloB"/>
    <property type="match status" value="1"/>
</dbReference>
<dbReference type="RefSeq" id="WP_092404130.1">
    <property type="nucleotide sequence ID" value="NZ_FOVF01000001.1"/>
</dbReference>
<dbReference type="Pfam" id="PF00753">
    <property type="entry name" value="Lactamase_B"/>
    <property type="match status" value="1"/>
</dbReference>
<dbReference type="GO" id="GO:0019243">
    <property type="term" value="P:methylglyoxal catabolic process to D-lactate via S-lactoyl-glutathione"/>
    <property type="evidence" value="ECO:0007669"/>
    <property type="project" value="UniProtKB-UniRule"/>
</dbReference>
<evidence type="ECO:0000256" key="6">
    <source>
        <dbReference type="ARBA" id="ARBA00022833"/>
    </source>
</evidence>
<proteinExistence type="inferred from homology"/>
<dbReference type="GO" id="GO:0046872">
    <property type="term" value="F:metal ion binding"/>
    <property type="evidence" value="ECO:0007669"/>
    <property type="project" value="UniProtKB-KW"/>
</dbReference>
<comment type="function">
    <text evidence="7">Thiolesterase that catalyzes the hydrolysis of S-D-lactoyl-glutathione to form glutathione and D-lactic acid.</text>
</comment>
<dbReference type="CDD" id="cd07723">
    <property type="entry name" value="hydroxyacylglutathione_hydrolase_MBL-fold"/>
    <property type="match status" value="1"/>
</dbReference>
<dbReference type="STRING" id="578942.SAMN05216289_10192"/>
<evidence type="ECO:0000256" key="1">
    <source>
        <dbReference type="ARBA" id="ARBA00001623"/>
    </source>
</evidence>
<dbReference type="HAMAP" id="MF_01374">
    <property type="entry name" value="Glyoxalase_2"/>
    <property type="match status" value="1"/>
</dbReference>
<dbReference type="UniPathway" id="UPA00619">
    <property type="reaction ID" value="UER00676"/>
</dbReference>
<comment type="pathway">
    <text evidence="2 7">Secondary metabolite metabolism; methylglyoxal degradation; (R)-lactate from methylglyoxal: step 2/2.</text>
</comment>
<dbReference type="InterPro" id="IPR017782">
    <property type="entry name" value="Hydroxyacylglutathione_Hdrlase"/>
</dbReference>
<dbReference type="EC" id="3.1.2.6" evidence="7"/>
<comment type="similarity">
    <text evidence="3 7">Belongs to the metallo-beta-lactamase superfamily. Glyoxalase II family.</text>
</comment>
<dbReference type="InterPro" id="IPR036866">
    <property type="entry name" value="RibonucZ/Hydroxyglut_hydro"/>
</dbReference>
<feature type="binding site" evidence="7">
    <location>
        <position position="111"/>
    </location>
    <ligand>
        <name>Zn(2+)</name>
        <dbReference type="ChEBI" id="CHEBI:29105"/>
        <label>1</label>
    </ligand>
</feature>
<keyword evidence="5 7" id="KW-0378">Hydrolase</keyword>
<feature type="binding site" evidence="7">
    <location>
        <position position="128"/>
    </location>
    <ligand>
        <name>Zn(2+)</name>
        <dbReference type="ChEBI" id="CHEBI:29105"/>
        <label>1</label>
    </ligand>
</feature>
<reference evidence="9 10" key="1">
    <citation type="submission" date="2016-10" db="EMBL/GenBank/DDBJ databases">
        <authorList>
            <person name="de Groot N.N."/>
        </authorList>
    </citation>
    <scope>NUCLEOTIDE SEQUENCE [LARGE SCALE GENOMIC DNA]</scope>
    <source>
        <strain evidence="9 10">CGMCC 1.7659</strain>
    </source>
</reference>
<dbReference type="PIRSF" id="PIRSF005457">
    <property type="entry name" value="Glx"/>
    <property type="match status" value="1"/>
</dbReference>
<evidence type="ECO:0000313" key="9">
    <source>
        <dbReference type="EMBL" id="SFM95851.1"/>
    </source>
</evidence>
<dbReference type="InterPro" id="IPR050110">
    <property type="entry name" value="Glyoxalase_II_hydrolase"/>
</dbReference>
<dbReference type="OrthoDB" id="9802248at2"/>
<evidence type="ECO:0000256" key="5">
    <source>
        <dbReference type="ARBA" id="ARBA00022801"/>
    </source>
</evidence>
<evidence type="ECO:0000259" key="8">
    <source>
        <dbReference type="SMART" id="SM00849"/>
    </source>
</evidence>
<comment type="subunit">
    <text evidence="7">Monomer.</text>
</comment>
<gene>
    <name evidence="7" type="primary">gloB</name>
    <name evidence="9" type="ORF">SAMN05216289_10192</name>
</gene>
<keyword evidence="10" id="KW-1185">Reference proteome</keyword>
<feature type="binding site" evidence="7">
    <location>
        <position position="57"/>
    </location>
    <ligand>
        <name>Zn(2+)</name>
        <dbReference type="ChEBI" id="CHEBI:29105"/>
        <label>2</label>
    </ligand>
</feature>
<dbReference type="Gene3D" id="3.60.15.10">
    <property type="entry name" value="Ribonuclease Z/Hydroxyacylglutathione hydrolase-like"/>
    <property type="match status" value="1"/>
</dbReference>
<feature type="binding site" evidence="7">
    <location>
        <position position="55"/>
    </location>
    <ligand>
        <name>Zn(2+)</name>
        <dbReference type="ChEBI" id="CHEBI:29105"/>
        <label>1</label>
    </ligand>
</feature>
<evidence type="ECO:0000313" key="10">
    <source>
        <dbReference type="Proteomes" id="UP000198575"/>
    </source>
</evidence>
<dbReference type="Proteomes" id="UP000198575">
    <property type="component" value="Unassembled WGS sequence"/>
</dbReference>
<dbReference type="InterPro" id="IPR032282">
    <property type="entry name" value="HAGH_C"/>
</dbReference>
<dbReference type="SMART" id="SM00849">
    <property type="entry name" value="Lactamase_B"/>
    <property type="match status" value="1"/>
</dbReference>
<feature type="binding site" evidence="7">
    <location>
        <position position="53"/>
    </location>
    <ligand>
        <name>Zn(2+)</name>
        <dbReference type="ChEBI" id="CHEBI:29105"/>
        <label>1</label>
    </ligand>
</feature>
<dbReference type="InterPro" id="IPR001279">
    <property type="entry name" value="Metallo-B-lactamas"/>
</dbReference>
<keyword evidence="6 7" id="KW-0862">Zinc</keyword>
<dbReference type="PANTHER" id="PTHR43705:SF1">
    <property type="entry name" value="HYDROXYACYLGLUTATHIONE HYDROLASE GLOB"/>
    <property type="match status" value="1"/>
</dbReference>
<name>A0A1I4V3Y9_9GAMM</name>
<dbReference type="PANTHER" id="PTHR43705">
    <property type="entry name" value="HYDROXYACYLGLUTATHIONE HYDROLASE"/>
    <property type="match status" value="1"/>
</dbReference>
<feature type="binding site" evidence="7">
    <location>
        <position position="58"/>
    </location>
    <ligand>
        <name>Zn(2+)</name>
        <dbReference type="ChEBI" id="CHEBI:29105"/>
        <label>2</label>
    </ligand>
</feature>
<dbReference type="EMBL" id="FOVF01000001">
    <property type="protein sequence ID" value="SFM95851.1"/>
    <property type="molecule type" value="Genomic_DNA"/>
</dbReference>
<dbReference type="Pfam" id="PF16123">
    <property type="entry name" value="HAGH_C"/>
    <property type="match status" value="1"/>
</dbReference>
<accession>A0A1I4V3Y9</accession>
<dbReference type="GO" id="GO:0004416">
    <property type="term" value="F:hydroxyacylglutathione hydrolase activity"/>
    <property type="evidence" value="ECO:0007669"/>
    <property type="project" value="UniProtKB-UniRule"/>
</dbReference>
<dbReference type="InterPro" id="IPR035680">
    <property type="entry name" value="Clx_II_MBL"/>
</dbReference>
<evidence type="ECO:0000256" key="7">
    <source>
        <dbReference type="HAMAP-Rule" id="MF_01374"/>
    </source>
</evidence>
<protein>
    <recommendedName>
        <fullName evidence="7">Hydroxyacylglutathione hydrolase</fullName>
        <ecNumber evidence="7">3.1.2.6</ecNumber>
    </recommendedName>
    <alternativeName>
        <fullName evidence="7">Glyoxalase II</fullName>
        <shortName evidence="7">Glx II</shortName>
    </alternativeName>
</protein>
<feature type="binding site" evidence="7">
    <location>
        <position position="166"/>
    </location>
    <ligand>
        <name>Zn(2+)</name>
        <dbReference type="ChEBI" id="CHEBI:29105"/>
        <label>2</label>
    </ligand>
</feature>
<sequence length="255" mass="28137">MRLWPIPALNDNYIWLLADGEGNALAVDPGEAAPLQAVLDDRNLRLRSILLTHHHPDHIGGVAGLCAREPIEVYAPRDERIGIATHRVDDGDRIEIAFPACRFEVIAVPGHTRSHVAYHGQDLLFCGDTLFSIGCGRLFEGTPAQMLESLERLAALPGHTRICCGHEYTMANCAFALTVEPHNRALEARFEHVRKARSANQPTVPSLLSEELACNPFLRADAPGIIESLNALQIEACSRVDRFAALRRLKDSFRA</sequence>
<feature type="binding site" evidence="7">
    <location>
        <position position="128"/>
    </location>
    <ligand>
        <name>Zn(2+)</name>
        <dbReference type="ChEBI" id="CHEBI:29105"/>
        <label>2</label>
    </ligand>
</feature>
<comment type="catalytic activity">
    <reaction evidence="1 7">
        <text>an S-(2-hydroxyacyl)glutathione + H2O = a 2-hydroxy carboxylate + glutathione + H(+)</text>
        <dbReference type="Rhea" id="RHEA:21864"/>
        <dbReference type="ChEBI" id="CHEBI:15377"/>
        <dbReference type="ChEBI" id="CHEBI:15378"/>
        <dbReference type="ChEBI" id="CHEBI:57925"/>
        <dbReference type="ChEBI" id="CHEBI:58896"/>
        <dbReference type="ChEBI" id="CHEBI:71261"/>
        <dbReference type="EC" id="3.1.2.6"/>
    </reaction>
</comment>
<dbReference type="SUPFAM" id="SSF56281">
    <property type="entry name" value="Metallo-hydrolase/oxidoreductase"/>
    <property type="match status" value="1"/>
</dbReference>
<evidence type="ECO:0000256" key="2">
    <source>
        <dbReference type="ARBA" id="ARBA00004963"/>
    </source>
</evidence>
<dbReference type="AlphaFoldDB" id="A0A1I4V3Y9"/>